<protein>
    <recommendedName>
        <fullName evidence="3">ESX secretion-associated protein EspG</fullName>
    </recommendedName>
</protein>
<evidence type="ECO:0008006" key="3">
    <source>
        <dbReference type="Google" id="ProtNLM"/>
    </source>
</evidence>
<evidence type="ECO:0000313" key="2">
    <source>
        <dbReference type="Proteomes" id="UP001519290"/>
    </source>
</evidence>
<dbReference type="RefSeq" id="WP_209900148.1">
    <property type="nucleotide sequence ID" value="NZ_BAAAJW010000018.1"/>
</dbReference>
<dbReference type="EMBL" id="JAGIOD010000001">
    <property type="protein sequence ID" value="MBP2381178.1"/>
    <property type="molecule type" value="Genomic_DNA"/>
</dbReference>
<evidence type="ECO:0000313" key="1">
    <source>
        <dbReference type="EMBL" id="MBP2381178.1"/>
    </source>
</evidence>
<dbReference type="Proteomes" id="UP001519290">
    <property type="component" value="Unassembled WGS sequence"/>
</dbReference>
<name>A0ABS4WYA9_9MICO</name>
<proteinExistence type="predicted"/>
<comment type="caution">
    <text evidence="1">The sequence shown here is derived from an EMBL/GenBank/DDBJ whole genome shotgun (WGS) entry which is preliminary data.</text>
</comment>
<gene>
    <name evidence="1" type="ORF">JOF43_001135</name>
</gene>
<sequence>MTATSTPIPRRDLLSAASLLREGESTRTELLHLTDEELAVLTAETGGGPTVWTPWAEEHADRVDSALPSVRRILIARNNLVPEGYAAPLEDREVEGDPARLVPEPRLAGILLLRRSAVQVTAIERSVSIEGTFHRSRRYYYHQSIGIALEEYVNPEGVHAFAVLPVASIGPLLAGLVDPHGVAHQDGEEERLALAADGSFPVGEHILEDTRVFTRATSSGPGGRLLATVNLHATGDSFHMSEPVLDDDGQPETLRTAQLSSQGLVETLMLLVSGEDDSTTNPDPARPERS</sequence>
<reference evidence="1 2" key="1">
    <citation type="submission" date="2021-03" db="EMBL/GenBank/DDBJ databases">
        <title>Sequencing the genomes of 1000 actinobacteria strains.</title>
        <authorList>
            <person name="Klenk H.-P."/>
        </authorList>
    </citation>
    <scope>NUCLEOTIDE SEQUENCE [LARGE SCALE GENOMIC DNA]</scope>
    <source>
        <strain evidence="1 2">DSM 14566</strain>
    </source>
</reference>
<accession>A0ABS4WYA9</accession>
<keyword evidence="2" id="KW-1185">Reference proteome</keyword>
<organism evidence="1 2">
    <name type="scientific">Brachybacterium sacelli</name>
    <dbReference type="NCBI Taxonomy" id="173364"/>
    <lineage>
        <taxon>Bacteria</taxon>
        <taxon>Bacillati</taxon>
        <taxon>Actinomycetota</taxon>
        <taxon>Actinomycetes</taxon>
        <taxon>Micrococcales</taxon>
        <taxon>Dermabacteraceae</taxon>
        <taxon>Brachybacterium</taxon>
    </lineage>
</organism>